<dbReference type="InterPro" id="IPR016833">
    <property type="entry name" value="Put_Na-Bile_cotransptr"/>
</dbReference>
<feature type="transmembrane region" description="Helical" evidence="1">
    <location>
        <begin position="200"/>
        <end position="220"/>
    </location>
</feature>
<protein>
    <submittedName>
        <fullName evidence="2">Conserved hypothetical membrane protein</fullName>
    </submittedName>
</protein>
<dbReference type="Pfam" id="PF13593">
    <property type="entry name" value="SBF_like"/>
    <property type="match status" value="1"/>
</dbReference>
<organism evidence="2 3">
    <name type="scientific">Desulforapulum autotrophicum (strain ATCC 43914 / DSM 3382 / VKM B-1955 / HRM2)</name>
    <name type="common">Desulfobacterium autotrophicum</name>
    <dbReference type="NCBI Taxonomy" id="177437"/>
    <lineage>
        <taxon>Bacteria</taxon>
        <taxon>Pseudomonadati</taxon>
        <taxon>Thermodesulfobacteriota</taxon>
        <taxon>Desulfobacteria</taxon>
        <taxon>Desulfobacterales</taxon>
        <taxon>Desulfobacteraceae</taxon>
        <taxon>Desulforapulum</taxon>
    </lineage>
</organism>
<proteinExistence type="predicted"/>
<gene>
    <name evidence="2" type="ordered locus">HRM2_07210</name>
</gene>
<dbReference type="Gene3D" id="1.20.1530.20">
    <property type="match status" value="1"/>
</dbReference>
<dbReference type="PANTHER" id="PTHR18640">
    <property type="entry name" value="SOLUTE CARRIER FAMILY 10 MEMBER 7"/>
    <property type="match status" value="1"/>
</dbReference>
<dbReference type="PANTHER" id="PTHR18640:SF10">
    <property type="entry name" value="SODIUM_METABOLITE COTRANSPORTER BASS4, CHLOROPLASTIC-RELATED"/>
    <property type="match status" value="1"/>
</dbReference>
<feature type="transmembrane region" description="Helical" evidence="1">
    <location>
        <begin position="127"/>
        <end position="146"/>
    </location>
</feature>
<dbReference type="InterPro" id="IPR038770">
    <property type="entry name" value="Na+/solute_symporter_sf"/>
</dbReference>
<feature type="transmembrane region" description="Helical" evidence="1">
    <location>
        <begin position="96"/>
        <end position="115"/>
    </location>
</feature>
<evidence type="ECO:0000256" key="1">
    <source>
        <dbReference type="SAM" id="Phobius"/>
    </source>
</evidence>
<dbReference type="EMBL" id="CP001087">
    <property type="protein sequence ID" value="ACN13835.1"/>
    <property type="molecule type" value="Genomic_DNA"/>
</dbReference>
<feature type="transmembrane region" description="Helical" evidence="1">
    <location>
        <begin position="287"/>
        <end position="306"/>
    </location>
</feature>
<feature type="transmembrane region" description="Helical" evidence="1">
    <location>
        <begin position="37"/>
        <end position="54"/>
    </location>
</feature>
<keyword evidence="1" id="KW-0812">Transmembrane</keyword>
<dbReference type="AlphaFoldDB" id="C0QJI2"/>
<dbReference type="HOGENOM" id="CLU_859777_0_0_7"/>
<reference evidence="2 3" key="1">
    <citation type="journal article" date="2009" name="Environ. Microbiol.">
        <title>Genome sequence of Desulfobacterium autotrophicum HRM2, a marine sulfate reducer oxidizing organic carbon completely to carbon dioxide.</title>
        <authorList>
            <person name="Strittmatter A.W."/>
            <person name="Liesegang H."/>
            <person name="Rabus R."/>
            <person name="Decker I."/>
            <person name="Amann J."/>
            <person name="Andres S."/>
            <person name="Henne A."/>
            <person name="Fricke W.F."/>
            <person name="Martinez-Arias R."/>
            <person name="Bartels D."/>
            <person name="Goesmann A."/>
            <person name="Krause L."/>
            <person name="Puehler A."/>
            <person name="Klenk H.P."/>
            <person name="Richter M."/>
            <person name="Schuler M."/>
            <person name="Gloeckner F.O."/>
            <person name="Meyerdierks A."/>
            <person name="Gottschalk G."/>
            <person name="Amann R."/>
        </authorList>
    </citation>
    <scope>NUCLEOTIDE SEQUENCE [LARGE SCALE GENOMIC DNA]</scope>
    <source>
        <strain evidence="3">ATCC 43914 / DSM 3382 / HRM2</strain>
    </source>
</reference>
<keyword evidence="1" id="KW-1133">Transmembrane helix</keyword>
<name>C0QJI2_DESAH</name>
<sequence>MIKKQWFLISLVAVFVAVVFDKSNLLSEMGMVLKDNHGPDVMIFLIFIFSGLLIESHQVRAGIRDVRSTLLALAVIVVIAPLAALALSYLPVDTGVVIGLFIVAVMPTTLSSGIVMTGAAGGNMAHALFVTILSNFVAIFTIPFTLSLLLPVLNQEKSLNIDQGAIIFKLLVLVLVPLIVGMILKAWVFKARNMGGFQKVNQFMILGIVFISLGGAKDVLLGQGAAFWSIAVLVAVFHALLLGASFLLVKWFKLEKGRYESVVFMGSQKTLALSVMIQVTYFSEFGIALLVCVIHHIIHLMIDGYLSARLGR</sequence>
<dbReference type="RefSeq" id="WP_012663083.1">
    <property type="nucleotide sequence ID" value="NC_012108.1"/>
</dbReference>
<dbReference type="OrthoDB" id="5430416at2"/>
<feature type="transmembrane region" description="Helical" evidence="1">
    <location>
        <begin position="66"/>
        <end position="90"/>
    </location>
</feature>
<feature type="transmembrane region" description="Helical" evidence="1">
    <location>
        <begin position="226"/>
        <end position="249"/>
    </location>
</feature>
<evidence type="ECO:0000313" key="3">
    <source>
        <dbReference type="Proteomes" id="UP000000442"/>
    </source>
</evidence>
<dbReference type="KEGG" id="dat:HRM2_07210"/>
<accession>C0QJI2</accession>
<dbReference type="eggNOG" id="COG0385">
    <property type="taxonomic scope" value="Bacteria"/>
</dbReference>
<evidence type="ECO:0000313" key="2">
    <source>
        <dbReference type="EMBL" id="ACN13835.1"/>
    </source>
</evidence>
<dbReference type="STRING" id="177437.HRM2_07210"/>
<dbReference type="Proteomes" id="UP000000442">
    <property type="component" value="Chromosome"/>
</dbReference>
<keyword evidence="3" id="KW-1185">Reference proteome</keyword>
<keyword evidence="1" id="KW-0472">Membrane</keyword>
<feature type="transmembrane region" description="Helical" evidence="1">
    <location>
        <begin position="166"/>
        <end position="188"/>
    </location>
</feature>